<keyword evidence="1" id="KW-0812">Transmembrane</keyword>
<name>A0A0P6XIP3_9CHLR</name>
<dbReference type="EMBL" id="LGKP01000042">
    <property type="protein sequence ID" value="KPL80013.1"/>
    <property type="molecule type" value="Genomic_DNA"/>
</dbReference>
<organism evidence="2 3">
    <name type="scientific">Herpetosiphon geysericola</name>
    <dbReference type="NCBI Taxonomy" id="70996"/>
    <lineage>
        <taxon>Bacteria</taxon>
        <taxon>Bacillati</taxon>
        <taxon>Chloroflexota</taxon>
        <taxon>Chloroflexia</taxon>
        <taxon>Herpetosiphonales</taxon>
        <taxon>Herpetosiphonaceae</taxon>
        <taxon>Herpetosiphon</taxon>
    </lineage>
</organism>
<dbReference type="Proteomes" id="UP000050277">
    <property type="component" value="Unassembled WGS sequence"/>
</dbReference>
<protein>
    <submittedName>
        <fullName evidence="2">Uncharacterized protein</fullName>
    </submittedName>
</protein>
<feature type="transmembrane region" description="Helical" evidence="1">
    <location>
        <begin position="6"/>
        <end position="23"/>
    </location>
</feature>
<keyword evidence="3" id="KW-1185">Reference proteome</keyword>
<keyword evidence="1" id="KW-0472">Membrane</keyword>
<dbReference type="RefSeq" id="WP_054537368.1">
    <property type="nucleotide sequence ID" value="NZ_LGKP01000042.1"/>
</dbReference>
<comment type="caution">
    <text evidence="2">The sequence shown here is derived from an EMBL/GenBank/DDBJ whole genome shotgun (WGS) entry which is preliminary data.</text>
</comment>
<proteinExistence type="predicted"/>
<accession>A0A0P6XIP3</accession>
<evidence type="ECO:0000256" key="1">
    <source>
        <dbReference type="SAM" id="Phobius"/>
    </source>
</evidence>
<dbReference type="AlphaFoldDB" id="A0A0P6XIP3"/>
<evidence type="ECO:0000313" key="3">
    <source>
        <dbReference type="Proteomes" id="UP000050277"/>
    </source>
</evidence>
<gene>
    <name evidence="2" type="ORF">SE18_25875</name>
</gene>
<evidence type="ECO:0000313" key="2">
    <source>
        <dbReference type="EMBL" id="KPL80013.1"/>
    </source>
</evidence>
<reference evidence="2 3" key="1">
    <citation type="submission" date="2015-07" db="EMBL/GenBank/DDBJ databases">
        <title>Whole genome sequence of Herpetosiphon geysericola DSM 7119.</title>
        <authorList>
            <person name="Hemp J."/>
            <person name="Ward L.M."/>
            <person name="Pace L.A."/>
            <person name="Fischer W.W."/>
        </authorList>
    </citation>
    <scope>NUCLEOTIDE SEQUENCE [LARGE SCALE GENOMIC DNA]</scope>
    <source>
        <strain evidence="2 3">DSM 7119</strain>
    </source>
</reference>
<keyword evidence="1" id="KW-1133">Transmembrane helix</keyword>
<sequence>METTLISGTILLIIGFLAGRLSIKQGGQDSGGMQFQLGPDIIQVEGWVVRIIWREVMSPAEQAAMFIVDEMYAKGKKPSETQLAYAQNAWLSAFTRWIGTEEGRHWSTRNAPHLLGE</sequence>